<organism evidence="2 3">
    <name type="scientific">Plakobranchus ocellatus</name>
    <dbReference type="NCBI Taxonomy" id="259542"/>
    <lineage>
        <taxon>Eukaryota</taxon>
        <taxon>Metazoa</taxon>
        <taxon>Spiralia</taxon>
        <taxon>Lophotrochozoa</taxon>
        <taxon>Mollusca</taxon>
        <taxon>Gastropoda</taxon>
        <taxon>Heterobranchia</taxon>
        <taxon>Euthyneura</taxon>
        <taxon>Panpulmonata</taxon>
        <taxon>Sacoglossa</taxon>
        <taxon>Placobranchoidea</taxon>
        <taxon>Plakobranchidae</taxon>
        <taxon>Plakobranchus</taxon>
    </lineage>
</organism>
<feature type="region of interest" description="Disordered" evidence="1">
    <location>
        <begin position="69"/>
        <end position="97"/>
    </location>
</feature>
<evidence type="ECO:0000256" key="1">
    <source>
        <dbReference type="SAM" id="MobiDB-lite"/>
    </source>
</evidence>
<dbReference type="EMBL" id="BLXT01008155">
    <property type="protein sequence ID" value="GFO46066.1"/>
    <property type="molecule type" value="Genomic_DNA"/>
</dbReference>
<reference evidence="2 3" key="1">
    <citation type="journal article" date="2021" name="Elife">
        <title>Chloroplast acquisition without the gene transfer in kleptoplastic sea slugs, Plakobranchus ocellatus.</title>
        <authorList>
            <person name="Maeda T."/>
            <person name="Takahashi S."/>
            <person name="Yoshida T."/>
            <person name="Shimamura S."/>
            <person name="Takaki Y."/>
            <person name="Nagai Y."/>
            <person name="Toyoda A."/>
            <person name="Suzuki Y."/>
            <person name="Arimoto A."/>
            <person name="Ishii H."/>
            <person name="Satoh N."/>
            <person name="Nishiyama T."/>
            <person name="Hasebe M."/>
            <person name="Maruyama T."/>
            <person name="Minagawa J."/>
            <person name="Obokata J."/>
            <person name="Shigenobu S."/>
        </authorList>
    </citation>
    <scope>NUCLEOTIDE SEQUENCE [LARGE SCALE GENOMIC DNA]</scope>
</reference>
<evidence type="ECO:0000313" key="3">
    <source>
        <dbReference type="Proteomes" id="UP000735302"/>
    </source>
</evidence>
<gene>
    <name evidence="2" type="ORF">PoB_007257100</name>
</gene>
<name>A0AAV4DQD1_9GAST</name>
<dbReference type="Proteomes" id="UP000735302">
    <property type="component" value="Unassembled WGS sequence"/>
</dbReference>
<protein>
    <submittedName>
        <fullName evidence="2">Uncharacterized protein</fullName>
    </submittedName>
</protein>
<comment type="caution">
    <text evidence="2">The sequence shown here is derived from an EMBL/GenBank/DDBJ whole genome shotgun (WGS) entry which is preliminary data.</text>
</comment>
<proteinExistence type="predicted"/>
<keyword evidence="3" id="KW-1185">Reference proteome</keyword>
<feature type="compositionally biased region" description="Polar residues" evidence="1">
    <location>
        <begin position="69"/>
        <end position="85"/>
    </location>
</feature>
<dbReference type="AlphaFoldDB" id="A0AAV4DQD1"/>
<accession>A0AAV4DQD1</accession>
<evidence type="ECO:0000313" key="2">
    <source>
        <dbReference type="EMBL" id="GFO46066.1"/>
    </source>
</evidence>
<sequence>MPPFFFVYIRLIHVRKLYYRRRNVYNAHNGIQIHNSQGDNASNIYVTDFDHYDRPSDLVGSNGLYERSLSSTGSGRHLDNTNNDNRGAAIGHGKDRKTDFSRQFSEASALSQGLCYSFKRCGSTRRGQNKTFLLE</sequence>